<evidence type="ECO:0000256" key="2">
    <source>
        <dbReference type="ARBA" id="ARBA00009374"/>
    </source>
</evidence>
<comment type="subcellular location">
    <subcellularLocation>
        <location evidence="1">Cytoplasm</location>
    </subcellularLocation>
</comment>
<evidence type="ECO:0000256" key="3">
    <source>
        <dbReference type="ARBA" id="ARBA00022490"/>
    </source>
</evidence>
<keyword evidence="5" id="KW-0862">Zinc</keyword>
<evidence type="ECO:0000259" key="7">
    <source>
        <dbReference type="PROSITE" id="PS51795"/>
    </source>
</evidence>
<sequence>MVGLGVVLEEVESTKNNTINNNNNNNNTLQVINKTTMMLSTTKTNDKTLNPFKVSSFLHQCFLCNKKLLPEKDIYMYKGDRAFCSVDCRCKHILTDEEEAIEKQKCCLD</sequence>
<feature type="zinc finger region" description="FLZ-type" evidence="6">
    <location>
        <begin position="56"/>
        <end position="100"/>
    </location>
</feature>
<dbReference type="GO" id="GO:0008270">
    <property type="term" value="F:zinc ion binding"/>
    <property type="evidence" value="ECO:0007669"/>
    <property type="project" value="UniProtKB-KW"/>
</dbReference>
<dbReference type="Pfam" id="PF04570">
    <property type="entry name" value="zf-FLZ"/>
    <property type="match status" value="1"/>
</dbReference>
<evidence type="ECO:0000313" key="9">
    <source>
        <dbReference type="Proteomes" id="UP001157006"/>
    </source>
</evidence>
<dbReference type="Proteomes" id="UP001157006">
    <property type="component" value="Chromosome 4"/>
</dbReference>
<evidence type="ECO:0000256" key="5">
    <source>
        <dbReference type="ARBA" id="ARBA00022771"/>
    </source>
</evidence>
<dbReference type="AlphaFoldDB" id="A0AAV1AQD7"/>
<protein>
    <recommendedName>
        <fullName evidence="7">FLZ-type domain-containing protein</fullName>
    </recommendedName>
</protein>
<keyword evidence="3" id="KW-0963">Cytoplasm</keyword>
<organism evidence="8 9">
    <name type="scientific">Vicia faba</name>
    <name type="common">Broad bean</name>
    <name type="synonym">Faba vulgaris</name>
    <dbReference type="NCBI Taxonomy" id="3906"/>
    <lineage>
        <taxon>Eukaryota</taxon>
        <taxon>Viridiplantae</taxon>
        <taxon>Streptophyta</taxon>
        <taxon>Embryophyta</taxon>
        <taxon>Tracheophyta</taxon>
        <taxon>Spermatophyta</taxon>
        <taxon>Magnoliopsida</taxon>
        <taxon>eudicotyledons</taxon>
        <taxon>Gunneridae</taxon>
        <taxon>Pentapetalae</taxon>
        <taxon>rosids</taxon>
        <taxon>fabids</taxon>
        <taxon>Fabales</taxon>
        <taxon>Fabaceae</taxon>
        <taxon>Papilionoideae</taxon>
        <taxon>50 kb inversion clade</taxon>
        <taxon>NPAAA clade</taxon>
        <taxon>Hologalegina</taxon>
        <taxon>IRL clade</taxon>
        <taxon>Fabeae</taxon>
        <taxon>Vicia</taxon>
    </lineage>
</organism>
<dbReference type="InterPro" id="IPR007650">
    <property type="entry name" value="Zf-FLZ_dom"/>
</dbReference>
<keyword evidence="9" id="KW-1185">Reference proteome</keyword>
<name>A0AAV1AQD7_VICFA</name>
<evidence type="ECO:0000256" key="6">
    <source>
        <dbReference type="PROSITE-ProRule" id="PRU01131"/>
    </source>
</evidence>
<accession>A0AAV1AQD7</accession>
<dbReference type="GO" id="GO:0005737">
    <property type="term" value="C:cytoplasm"/>
    <property type="evidence" value="ECO:0007669"/>
    <property type="project" value="UniProtKB-SubCell"/>
</dbReference>
<keyword evidence="5" id="KW-0863">Zinc-finger</keyword>
<gene>
    <name evidence="8" type="ORF">VFH_IV194080</name>
</gene>
<dbReference type="PANTHER" id="PTHR33059:SF84">
    <property type="entry name" value="FCS-LIKE ZINC FINGER 15"/>
    <property type="match status" value="1"/>
</dbReference>
<evidence type="ECO:0000313" key="8">
    <source>
        <dbReference type="EMBL" id="CAI8610682.1"/>
    </source>
</evidence>
<feature type="domain" description="FLZ-type" evidence="7">
    <location>
        <begin position="56"/>
        <end position="100"/>
    </location>
</feature>
<reference evidence="8 9" key="1">
    <citation type="submission" date="2023-01" db="EMBL/GenBank/DDBJ databases">
        <authorList>
            <person name="Kreplak J."/>
        </authorList>
    </citation>
    <scope>NUCLEOTIDE SEQUENCE [LARGE SCALE GENOMIC DNA]</scope>
</reference>
<comment type="similarity">
    <text evidence="2">Belongs to the FLZ family.</text>
</comment>
<dbReference type="EMBL" id="OX451739">
    <property type="protein sequence ID" value="CAI8610682.1"/>
    <property type="molecule type" value="Genomic_DNA"/>
</dbReference>
<evidence type="ECO:0000256" key="4">
    <source>
        <dbReference type="ARBA" id="ARBA00022723"/>
    </source>
</evidence>
<evidence type="ECO:0000256" key="1">
    <source>
        <dbReference type="ARBA" id="ARBA00004496"/>
    </source>
</evidence>
<dbReference type="PANTHER" id="PTHR33059">
    <property type="entry name" value="FCS-LIKE ZINC FINGER 5"/>
    <property type="match status" value="1"/>
</dbReference>
<proteinExistence type="inferred from homology"/>
<keyword evidence="4" id="KW-0479">Metal-binding</keyword>
<dbReference type="PROSITE" id="PS51795">
    <property type="entry name" value="ZF_FLZ"/>
    <property type="match status" value="1"/>
</dbReference>